<comment type="subcellular location">
    <subcellularLocation>
        <location evidence="1">Cell membrane</location>
        <topology evidence="1">Multi-pass membrane protein</topology>
    </subcellularLocation>
</comment>
<reference evidence="9" key="1">
    <citation type="journal article" date="2019" name="Int. J. Syst. Evol. Microbiol.">
        <title>The Global Catalogue of Microorganisms (GCM) 10K type strain sequencing project: providing services to taxonomists for standard genome sequencing and annotation.</title>
        <authorList>
            <consortium name="The Broad Institute Genomics Platform"/>
            <consortium name="The Broad Institute Genome Sequencing Center for Infectious Disease"/>
            <person name="Wu L."/>
            <person name="Ma J."/>
        </authorList>
    </citation>
    <scope>NUCLEOTIDE SEQUENCE [LARGE SCALE GENOMIC DNA]</scope>
    <source>
        <strain evidence="9">CGMCC 1.16855</strain>
    </source>
</reference>
<protein>
    <submittedName>
        <fullName evidence="8">Na/Pi cotransporter family protein</fullName>
    </submittedName>
</protein>
<dbReference type="InterPro" id="IPR038078">
    <property type="entry name" value="PhoU-like_sf"/>
</dbReference>
<comment type="caution">
    <text evidence="8">The sequence shown here is derived from an EMBL/GenBank/DDBJ whole genome shotgun (WGS) entry which is preliminary data.</text>
</comment>
<dbReference type="EMBL" id="JBHRSB010000007">
    <property type="protein sequence ID" value="MFC3002476.1"/>
    <property type="molecule type" value="Genomic_DNA"/>
</dbReference>
<evidence type="ECO:0000313" key="9">
    <source>
        <dbReference type="Proteomes" id="UP001595420"/>
    </source>
</evidence>
<feature type="transmembrane region" description="Helical" evidence="6">
    <location>
        <begin position="175"/>
        <end position="201"/>
    </location>
</feature>
<keyword evidence="2" id="KW-1003">Cell membrane</keyword>
<dbReference type="InterPro" id="IPR003841">
    <property type="entry name" value="Na/Pi_transpt"/>
</dbReference>
<evidence type="ECO:0000313" key="8">
    <source>
        <dbReference type="EMBL" id="MFC3002476.1"/>
    </source>
</evidence>
<keyword evidence="9" id="KW-1185">Reference proteome</keyword>
<gene>
    <name evidence="8" type="ORF">ACFOD3_21435</name>
</gene>
<dbReference type="Pfam" id="PF02690">
    <property type="entry name" value="Na_Pi_cotrans"/>
    <property type="match status" value="1"/>
</dbReference>
<evidence type="ECO:0000256" key="5">
    <source>
        <dbReference type="ARBA" id="ARBA00023136"/>
    </source>
</evidence>
<evidence type="ECO:0000256" key="6">
    <source>
        <dbReference type="SAM" id="Phobius"/>
    </source>
</evidence>
<evidence type="ECO:0000259" key="7">
    <source>
        <dbReference type="Pfam" id="PF01895"/>
    </source>
</evidence>
<dbReference type="Proteomes" id="UP001595420">
    <property type="component" value="Unassembled WGS sequence"/>
</dbReference>
<dbReference type="NCBIfam" id="NF037997">
    <property type="entry name" value="Na_Pi_symport"/>
    <property type="match status" value="1"/>
</dbReference>
<feature type="transmembrane region" description="Helical" evidence="6">
    <location>
        <begin position="134"/>
        <end position="155"/>
    </location>
</feature>
<evidence type="ECO:0000256" key="4">
    <source>
        <dbReference type="ARBA" id="ARBA00022989"/>
    </source>
</evidence>
<dbReference type="PANTHER" id="PTHR10010:SF46">
    <property type="entry name" value="SODIUM-DEPENDENT PHOSPHATE TRANSPORT PROTEIN 2B"/>
    <property type="match status" value="1"/>
</dbReference>
<evidence type="ECO:0000256" key="1">
    <source>
        <dbReference type="ARBA" id="ARBA00004651"/>
    </source>
</evidence>
<feature type="domain" description="PhoU" evidence="7">
    <location>
        <begin position="343"/>
        <end position="420"/>
    </location>
</feature>
<feature type="transmembrane region" description="Helical" evidence="6">
    <location>
        <begin position="98"/>
        <end position="122"/>
    </location>
</feature>
<dbReference type="Pfam" id="PF01895">
    <property type="entry name" value="PhoU"/>
    <property type="match status" value="1"/>
</dbReference>
<organism evidence="8 9">
    <name type="scientific">Falsiroseomonas tokyonensis</name>
    <dbReference type="NCBI Taxonomy" id="430521"/>
    <lineage>
        <taxon>Bacteria</taxon>
        <taxon>Pseudomonadati</taxon>
        <taxon>Pseudomonadota</taxon>
        <taxon>Alphaproteobacteria</taxon>
        <taxon>Acetobacterales</taxon>
        <taxon>Roseomonadaceae</taxon>
        <taxon>Falsiroseomonas</taxon>
    </lineage>
</organism>
<dbReference type="InterPro" id="IPR026022">
    <property type="entry name" value="PhoU_dom"/>
</dbReference>
<sequence length="561" mass="57950">MSQAALLVELAGHAALLLWGLHMVQSGVQRGFGMRLRHVLGVGLGSRARAVLAGLAITAALQSSTATALMLGSFAAGAGVALAPALAGMLGANLGTALIVLVLSFPTGALAPGLVLGGVVAFRRGAAGRARDIGRVAIGLGLMLTSLHLLGQAMAPVESSPALHQVLQAISEMPLPNLLVAAVLAWAAHSSVAAMLFIAALAASGAVGAEACIAMVLGANLGSALNPLLAATGEVGPDRARLRVALGNLANRAVGAAIVLAVLPQAAALLGPVGALAAAQAHLAFNLGTALLAWPLLGPLSRLLERWVPDRPQAEDAGAARYLDAGALETPPVALANAAREVLRIADAVEAMLVASTAAFQEGNREGPKAAKRLDDVVDRLHRQVQFYLARIPQEALGEEEARRLAEIRAFAVSLEHAGDVLDRDLGGLATKRLRRGLVLPADIAAEITGLHLRLQAQLRLAVAVFMREDAEAARRLVREKEALRDAERLALARMAEAADRSAAEGGAAAGLLLDAVRDLRRIGAHFAMVAHPLLERRGELLPSRLSPEVRLEEESLAGSQ</sequence>
<keyword evidence="5 6" id="KW-0472">Membrane</keyword>
<dbReference type="SUPFAM" id="SSF109755">
    <property type="entry name" value="PhoU-like"/>
    <property type="match status" value="1"/>
</dbReference>
<evidence type="ECO:0000256" key="2">
    <source>
        <dbReference type="ARBA" id="ARBA00022475"/>
    </source>
</evidence>
<name>A0ABV7C0F9_9PROT</name>
<feature type="transmembrane region" description="Helical" evidence="6">
    <location>
        <begin position="276"/>
        <end position="297"/>
    </location>
</feature>
<accession>A0ABV7C0F9</accession>
<dbReference type="PANTHER" id="PTHR10010">
    <property type="entry name" value="SOLUTE CARRIER FAMILY 34 SODIUM PHOSPHATE , MEMBER 2-RELATED"/>
    <property type="match status" value="1"/>
</dbReference>
<keyword evidence="3 6" id="KW-0812">Transmembrane</keyword>
<keyword evidence="4 6" id="KW-1133">Transmembrane helix</keyword>
<evidence type="ECO:0000256" key="3">
    <source>
        <dbReference type="ARBA" id="ARBA00022692"/>
    </source>
</evidence>
<dbReference type="Gene3D" id="1.20.58.220">
    <property type="entry name" value="Phosphate transport system protein phou homolog 2, domain 2"/>
    <property type="match status" value="1"/>
</dbReference>
<feature type="transmembrane region" description="Helical" evidence="6">
    <location>
        <begin position="68"/>
        <end position="92"/>
    </location>
</feature>
<feature type="transmembrane region" description="Helical" evidence="6">
    <location>
        <begin position="42"/>
        <end position="61"/>
    </location>
</feature>
<proteinExistence type="predicted"/>
<feature type="transmembrane region" description="Helical" evidence="6">
    <location>
        <begin position="249"/>
        <end position="270"/>
    </location>
</feature>